<keyword evidence="1" id="KW-0472">Membrane</keyword>
<feature type="non-terminal residue" evidence="2">
    <location>
        <position position="1"/>
    </location>
</feature>
<evidence type="ECO:0000256" key="1">
    <source>
        <dbReference type="SAM" id="Phobius"/>
    </source>
</evidence>
<dbReference type="Gene3D" id="3.40.50.2300">
    <property type="match status" value="2"/>
</dbReference>
<evidence type="ECO:0008006" key="4">
    <source>
        <dbReference type="Google" id="ProtNLM"/>
    </source>
</evidence>
<comment type="caution">
    <text evidence="2">The sequence shown here is derived from an EMBL/GenBank/DDBJ whole genome shotgun (WGS) entry which is preliminary data.</text>
</comment>
<dbReference type="EMBL" id="JAHRIN010036329">
    <property type="protein sequence ID" value="MEQ2204419.1"/>
    <property type="molecule type" value="Genomic_DNA"/>
</dbReference>
<dbReference type="InterPro" id="IPR028082">
    <property type="entry name" value="Peripla_BP_I"/>
</dbReference>
<protein>
    <recommendedName>
        <fullName evidence="4">Receptor ligand binding region domain-containing protein</fullName>
    </recommendedName>
</protein>
<proteinExistence type="predicted"/>
<feature type="transmembrane region" description="Helical" evidence="1">
    <location>
        <begin position="179"/>
        <end position="205"/>
    </location>
</feature>
<dbReference type="Proteomes" id="UP001434883">
    <property type="component" value="Unassembled WGS sequence"/>
</dbReference>
<gene>
    <name evidence="2" type="ORF">XENOCAPTIV_012998</name>
</gene>
<organism evidence="2 3">
    <name type="scientific">Xenoophorus captivus</name>
    <dbReference type="NCBI Taxonomy" id="1517983"/>
    <lineage>
        <taxon>Eukaryota</taxon>
        <taxon>Metazoa</taxon>
        <taxon>Chordata</taxon>
        <taxon>Craniata</taxon>
        <taxon>Vertebrata</taxon>
        <taxon>Euteleostomi</taxon>
        <taxon>Actinopterygii</taxon>
        <taxon>Neopterygii</taxon>
        <taxon>Teleostei</taxon>
        <taxon>Neoteleostei</taxon>
        <taxon>Acanthomorphata</taxon>
        <taxon>Ovalentaria</taxon>
        <taxon>Atherinomorphae</taxon>
        <taxon>Cyprinodontiformes</taxon>
        <taxon>Goodeidae</taxon>
        <taxon>Xenoophorus</taxon>
    </lineage>
</organism>
<keyword evidence="3" id="KW-1185">Reference proteome</keyword>
<dbReference type="SUPFAM" id="SSF53822">
    <property type="entry name" value="Periplasmic binding protein-like I"/>
    <property type="match status" value="1"/>
</dbReference>
<name>A0ABV0R8T8_9TELE</name>
<keyword evidence="1" id="KW-0812">Transmembrane</keyword>
<reference evidence="2 3" key="1">
    <citation type="submission" date="2021-06" db="EMBL/GenBank/DDBJ databases">
        <authorList>
            <person name="Palmer J.M."/>
        </authorList>
    </citation>
    <scope>NUCLEOTIDE SEQUENCE [LARGE SCALE GENOMIC DNA]</scope>
    <source>
        <strain evidence="2 3">XC_2019</strain>
        <tissue evidence="2">Muscle</tissue>
    </source>
</reference>
<sequence length="210" mass="23963">GSYRRIRGLQQEQEMAQFGRVQEVLKLLLMVWPVLVLAGVRHPLPVLWMMPVNSGTGMENLTVGLVPAIRMALQDLERQAAPLGNYEVRLQLLDSQVSFVAPTPDLSNRKWHRHLFSTVPSVRAANMAVVKLLQRYRWRRIGVWFNDKCSKLIRFMNPAGPGPAKDQTLVHLQHRQVSLILYTLISSVATGTIFITLIILCIVIISHRRW</sequence>
<accession>A0ABV0R8T8</accession>
<keyword evidence="1" id="KW-1133">Transmembrane helix</keyword>
<evidence type="ECO:0000313" key="3">
    <source>
        <dbReference type="Proteomes" id="UP001434883"/>
    </source>
</evidence>
<evidence type="ECO:0000313" key="2">
    <source>
        <dbReference type="EMBL" id="MEQ2204419.1"/>
    </source>
</evidence>